<accession>A0ABV3D855</accession>
<dbReference type="RefSeq" id="WP_358346926.1">
    <property type="nucleotide sequence ID" value="NZ_JBEZFP010000001.1"/>
</dbReference>
<reference evidence="2 3" key="1">
    <citation type="submission" date="2024-06" db="EMBL/GenBank/DDBJ databases">
        <title>The Natural Products Discovery Center: Release of the First 8490 Sequenced Strains for Exploring Actinobacteria Biosynthetic Diversity.</title>
        <authorList>
            <person name="Kalkreuter E."/>
            <person name="Kautsar S.A."/>
            <person name="Yang D."/>
            <person name="Bader C.D."/>
            <person name="Teijaro C.N."/>
            <person name="Fluegel L."/>
            <person name="Davis C.M."/>
            <person name="Simpson J.R."/>
            <person name="Lauterbach L."/>
            <person name="Steele A.D."/>
            <person name="Gui C."/>
            <person name="Meng S."/>
            <person name="Li G."/>
            <person name="Viehrig K."/>
            <person name="Ye F."/>
            <person name="Su P."/>
            <person name="Kiefer A.F."/>
            <person name="Nichols A."/>
            <person name="Cepeda A.J."/>
            <person name="Yan W."/>
            <person name="Fan B."/>
            <person name="Jiang Y."/>
            <person name="Adhikari A."/>
            <person name="Zheng C.-J."/>
            <person name="Schuster L."/>
            <person name="Cowan T.M."/>
            <person name="Smanski M.J."/>
            <person name="Chevrette M.G."/>
            <person name="De Carvalho L.P.S."/>
            <person name="Shen B."/>
        </authorList>
    </citation>
    <scope>NUCLEOTIDE SEQUENCE [LARGE SCALE GENOMIC DNA]</scope>
    <source>
        <strain evidence="2 3">NPDC048946</strain>
    </source>
</reference>
<sequence length="557" mass="63180">MEQVRKIIDDWRNRIEDHPLHQWLVEEDDTEPEKKLWFSLYFTNFIMYFRELNIYHIAYDSTTIGGTGATGTTTGAGPAGSPGGSPAGGSGAPPPALDAPRAALTGHADEDMTHSRLFMADFKTLGWDDLLEWKPSEVFHWLFSSEVNEQLRRRTTAITKLYIEAQDPAVRYAVVEAIEACGNALFRHTSQLADRYTARTGRELIYWGQYHLERETGHAVEDEHEAVFADMELTQEQRDDAIRLAVRAFELIDEQNSHMLQLAQETLSQGGFAFRRRTQASPPTDVEAIEREGDYQGDALWPEGYTFNFWPTDPHPTQQPLVAALRHETDKVADSGVLDFFRVDDLDEGAARLRLALLFMATDTTGTPTVYRHMVPYAFPATPAERAVNRLAARFGSRSKMLYVDWHSLGLDDRLNWPVSRTLEFIYLDRATETHRDLRAVVTHHIDVTTDPLLRYWTVVALKKMTATYADAVGSLARRVEEKTGLPLPYLTLKRSPHEPAMEPDPQADAVRFDTWAAAPETVDAARAAIEGIATSIFIRYHRMLDSRRLRDYPEVA</sequence>
<dbReference type="EMBL" id="JBEZFP010000001">
    <property type="protein sequence ID" value="MEU8131927.1"/>
    <property type="molecule type" value="Genomic_DNA"/>
</dbReference>
<comment type="caution">
    <text evidence="2">The sequence shown here is derived from an EMBL/GenBank/DDBJ whole genome shotgun (WGS) entry which is preliminary data.</text>
</comment>
<evidence type="ECO:0000313" key="3">
    <source>
        <dbReference type="Proteomes" id="UP001551482"/>
    </source>
</evidence>
<evidence type="ECO:0000313" key="2">
    <source>
        <dbReference type="EMBL" id="MEU8131927.1"/>
    </source>
</evidence>
<organism evidence="2 3">
    <name type="scientific">Streptodolium elevatio</name>
    <dbReference type="NCBI Taxonomy" id="3157996"/>
    <lineage>
        <taxon>Bacteria</taxon>
        <taxon>Bacillati</taxon>
        <taxon>Actinomycetota</taxon>
        <taxon>Actinomycetes</taxon>
        <taxon>Kitasatosporales</taxon>
        <taxon>Streptomycetaceae</taxon>
        <taxon>Streptodolium</taxon>
    </lineage>
</organism>
<dbReference type="InterPro" id="IPR016084">
    <property type="entry name" value="Haem_Oase-like_multi-hlx"/>
</dbReference>
<evidence type="ECO:0000256" key="1">
    <source>
        <dbReference type="SAM" id="MobiDB-lite"/>
    </source>
</evidence>
<dbReference type="Proteomes" id="UP001551482">
    <property type="component" value="Unassembled WGS sequence"/>
</dbReference>
<gene>
    <name evidence="2" type="ORF">AB0C36_00290</name>
</gene>
<keyword evidence="3" id="KW-1185">Reference proteome</keyword>
<feature type="compositionally biased region" description="Gly residues" evidence="1">
    <location>
        <begin position="77"/>
        <end position="91"/>
    </location>
</feature>
<feature type="region of interest" description="Disordered" evidence="1">
    <location>
        <begin position="70"/>
        <end position="101"/>
    </location>
</feature>
<proteinExistence type="predicted"/>
<dbReference type="Gene3D" id="1.20.910.10">
    <property type="entry name" value="Heme oxygenase-like"/>
    <property type="match status" value="1"/>
</dbReference>
<protein>
    <submittedName>
        <fullName evidence="2">Uncharacterized protein</fullName>
    </submittedName>
</protein>
<name>A0ABV3D855_9ACTN</name>